<evidence type="ECO:0000256" key="1">
    <source>
        <dbReference type="SAM" id="MobiDB-lite"/>
    </source>
</evidence>
<dbReference type="AlphaFoldDB" id="A0A428ND30"/>
<dbReference type="EMBL" id="NKCL01001612">
    <property type="protein sequence ID" value="RSL38683.1"/>
    <property type="molecule type" value="Genomic_DNA"/>
</dbReference>
<sequence>MEEISFLFIISSMKSECMFEAETSIEDGVETNKALVESRERGERSVELNREVIMAGDMTVVTHQGDDSHLGMKSETEMDIHGGDECDQDEVETSQCDGWSESSGDEIVVQSEH</sequence>
<dbReference type="Proteomes" id="UP000287972">
    <property type="component" value="Unassembled WGS sequence"/>
</dbReference>
<proteinExistence type="predicted"/>
<feature type="region of interest" description="Disordered" evidence="1">
    <location>
        <begin position="78"/>
        <end position="113"/>
    </location>
</feature>
<keyword evidence="3" id="KW-1185">Reference proteome</keyword>
<feature type="compositionally biased region" description="Polar residues" evidence="1">
    <location>
        <begin position="93"/>
        <end position="102"/>
    </location>
</feature>
<accession>A0A428ND30</accession>
<protein>
    <submittedName>
        <fullName evidence="2">Uncharacterized protein</fullName>
    </submittedName>
</protein>
<evidence type="ECO:0000313" key="3">
    <source>
        <dbReference type="Proteomes" id="UP000287972"/>
    </source>
</evidence>
<name>A0A428ND30_9HYPO</name>
<feature type="non-terminal residue" evidence="2">
    <location>
        <position position="113"/>
    </location>
</feature>
<organism evidence="2 3">
    <name type="scientific">Fusarium floridanum</name>
    <dbReference type="NCBI Taxonomy" id="1325733"/>
    <lineage>
        <taxon>Eukaryota</taxon>
        <taxon>Fungi</taxon>
        <taxon>Dikarya</taxon>
        <taxon>Ascomycota</taxon>
        <taxon>Pezizomycotina</taxon>
        <taxon>Sordariomycetes</taxon>
        <taxon>Hypocreomycetidae</taxon>
        <taxon>Hypocreales</taxon>
        <taxon>Nectriaceae</taxon>
        <taxon>Fusarium</taxon>
        <taxon>Fusarium solani species complex</taxon>
    </lineage>
</organism>
<gene>
    <name evidence="2" type="ORF">CEP51_016892</name>
</gene>
<reference evidence="2 3" key="1">
    <citation type="submission" date="2017-06" db="EMBL/GenBank/DDBJ databases">
        <title>Comparative genomic analysis of Ambrosia Fusariam Clade fungi.</title>
        <authorList>
            <person name="Stajich J.E."/>
            <person name="Carrillo J."/>
            <person name="Kijimoto T."/>
            <person name="Eskalen A."/>
            <person name="O'Donnell K."/>
            <person name="Kasson M."/>
        </authorList>
    </citation>
    <scope>NUCLEOTIDE SEQUENCE [LARGE SCALE GENOMIC DNA]</scope>
    <source>
        <strain evidence="2 3">NRRL62606</strain>
    </source>
</reference>
<comment type="caution">
    <text evidence="2">The sequence shown here is derived from an EMBL/GenBank/DDBJ whole genome shotgun (WGS) entry which is preliminary data.</text>
</comment>
<evidence type="ECO:0000313" key="2">
    <source>
        <dbReference type="EMBL" id="RSL38683.1"/>
    </source>
</evidence>